<name>A0A935UEW2_9PROT</name>
<reference evidence="2 3" key="1">
    <citation type="submission" date="2020-10" db="EMBL/GenBank/DDBJ databases">
        <title>Connecting structure to function with the recovery of over 1000 high-quality activated sludge metagenome-assembled genomes encoding full-length rRNA genes using long-read sequencing.</title>
        <authorList>
            <person name="Singleton C.M."/>
            <person name="Petriglieri F."/>
            <person name="Kristensen J.M."/>
            <person name="Kirkegaard R.H."/>
            <person name="Michaelsen T.Y."/>
            <person name="Andersen M.H."/>
            <person name="Karst S.M."/>
            <person name="Dueholm M.S."/>
            <person name="Nielsen P.H."/>
            <person name="Albertsen M."/>
        </authorList>
    </citation>
    <scope>NUCLEOTIDE SEQUENCE [LARGE SCALE GENOMIC DNA]</scope>
    <source>
        <strain evidence="2">EsbW_18-Q3-R4-48_BATAC.285</strain>
    </source>
</reference>
<protein>
    <submittedName>
        <fullName evidence="2">Uncharacterized protein</fullName>
    </submittedName>
</protein>
<comment type="caution">
    <text evidence="2">The sequence shown here is derived from an EMBL/GenBank/DDBJ whole genome shotgun (WGS) entry which is preliminary data.</text>
</comment>
<feature type="compositionally biased region" description="Polar residues" evidence="1">
    <location>
        <begin position="179"/>
        <end position="188"/>
    </location>
</feature>
<dbReference type="Proteomes" id="UP000697998">
    <property type="component" value="Unassembled WGS sequence"/>
</dbReference>
<gene>
    <name evidence="2" type="ORF">IPJ27_04035</name>
</gene>
<organism evidence="2 3">
    <name type="scientific">Candidatus Accumulibacter proximus</name>
    <dbReference type="NCBI Taxonomy" id="2954385"/>
    <lineage>
        <taxon>Bacteria</taxon>
        <taxon>Pseudomonadati</taxon>
        <taxon>Pseudomonadota</taxon>
        <taxon>Betaproteobacteria</taxon>
        <taxon>Candidatus Accumulibacter</taxon>
    </lineage>
</organism>
<accession>A0A935UEW2</accession>
<evidence type="ECO:0000313" key="2">
    <source>
        <dbReference type="EMBL" id="MBK7673987.1"/>
    </source>
</evidence>
<feature type="region of interest" description="Disordered" evidence="1">
    <location>
        <begin position="168"/>
        <end position="188"/>
    </location>
</feature>
<evidence type="ECO:0000256" key="1">
    <source>
        <dbReference type="SAM" id="MobiDB-lite"/>
    </source>
</evidence>
<dbReference type="EMBL" id="JADJMH010000002">
    <property type="protein sequence ID" value="MBK7673987.1"/>
    <property type="molecule type" value="Genomic_DNA"/>
</dbReference>
<sequence length="188" mass="20928">MIETAGDLEQARCGPIQGIHGPVNLVKSGMPVMHRTDGRLIAPLQFLTTLFQVEQAQRMGGLPALQHLADDPGQIHHQFRLPIDHREEIRHFGSAHWRADSTHNLRKGDVCHGIHLSSTSIGPGGIVICKKLFDLQGRSLCTCILNQAQSVPHLKQIDLSHKSNALEENRRRRSDLAGVQQNALQYRP</sequence>
<dbReference type="AlphaFoldDB" id="A0A935UEW2"/>
<proteinExistence type="predicted"/>
<evidence type="ECO:0000313" key="3">
    <source>
        <dbReference type="Proteomes" id="UP000697998"/>
    </source>
</evidence>